<gene>
    <name evidence="3" type="ORF">PG996_010807</name>
</gene>
<dbReference type="InterPro" id="IPR039540">
    <property type="entry name" value="UBL3-like_ubiquitin_dom"/>
</dbReference>
<sequence>MTEATSSTPRSKDQQPEEPQAAPSGTLPPKLEGALEMEDLTLKPAAQESAPESSAAAAAASSSSDPTQQAPVGGAQETSPAAQSSSQNTAVSAAPAEGEETTTASSTTQSKGKAPAPVTPPKVDPLMIGPAPSEEATARGDSVCEILLISTAASSRHPFKITERYLAKRNVNVPGLTDDGRMDLLSITVYSLKELILREWRREWETAPREPASIRLIRMGKMLDDKATLRSYGFSLEAPNVVHMTVKPQEPAEEEGGAAKGAKEAGHDSNEAGCCCIVQ</sequence>
<organism evidence="3 4">
    <name type="scientific">Apiospora saccharicola</name>
    <dbReference type="NCBI Taxonomy" id="335842"/>
    <lineage>
        <taxon>Eukaryota</taxon>
        <taxon>Fungi</taxon>
        <taxon>Dikarya</taxon>
        <taxon>Ascomycota</taxon>
        <taxon>Pezizomycotina</taxon>
        <taxon>Sordariomycetes</taxon>
        <taxon>Xylariomycetidae</taxon>
        <taxon>Amphisphaeriales</taxon>
        <taxon>Apiosporaceae</taxon>
        <taxon>Apiospora</taxon>
    </lineage>
</organism>
<reference evidence="3 4" key="1">
    <citation type="submission" date="2023-01" db="EMBL/GenBank/DDBJ databases">
        <title>Analysis of 21 Apiospora genomes using comparative genomics revels a genus with tremendous synthesis potential of carbohydrate active enzymes and secondary metabolites.</title>
        <authorList>
            <person name="Sorensen T."/>
        </authorList>
    </citation>
    <scope>NUCLEOTIDE SEQUENCE [LARGE SCALE GENOMIC DNA]</scope>
    <source>
        <strain evidence="3 4">CBS 83171</strain>
    </source>
</reference>
<dbReference type="InterPro" id="IPR040015">
    <property type="entry name" value="UBL3-like"/>
</dbReference>
<dbReference type="PANTHER" id="PTHR13169:SF0">
    <property type="entry name" value="UBIQUITIN-LIKE PROTEIN 3"/>
    <property type="match status" value="1"/>
</dbReference>
<dbReference type="Pfam" id="PF13881">
    <property type="entry name" value="Rad60-SLD_2"/>
    <property type="match status" value="1"/>
</dbReference>
<dbReference type="PANTHER" id="PTHR13169">
    <property type="entry name" value="UBIQUITIN-LIKE PROTEIN 3 HCG-1 PROTEIN"/>
    <property type="match status" value="1"/>
</dbReference>
<feature type="compositionally biased region" description="Low complexity" evidence="1">
    <location>
        <begin position="92"/>
        <end position="110"/>
    </location>
</feature>
<name>A0ABR1UQA1_9PEZI</name>
<feature type="compositionally biased region" description="Low complexity" evidence="1">
    <location>
        <begin position="44"/>
        <end position="64"/>
    </location>
</feature>
<keyword evidence="4" id="KW-1185">Reference proteome</keyword>
<accession>A0ABR1UQA1</accession>
<dbReference type="InterPro" id="IPR000626">
    <property type="entry name" value="Ubiquitin-like_dom"/>
</dbReference>
<dbReference type="Gene3D" id="3.10.20.90">
    <property type="entry name" value="Phosphatidylinositol 3-kinase Catalytic Subunit, Chain A, domain 1"/>
    <property type="match status" value="1"/>
</dbReference>
<feature type="region of interest" description="Disordered" evidence="1">
    <location>
        <begin position="1"/>
        <end position="137"/>
    </location>
</feature>
<dbReference type="EMBL" id="JAQQWM010000006">
    <property type="protein sequence ID" value="KAK8060877.1"/>
    <property type="molecule type" value="Genomic_DNA"/>
</dbReference>
<evidence type="ECO:0000259" key="2">
    <source>
        <dbReference type="PROSITE" id="PS50053"/>
    </source>
</evidence>
<feature type="region of interest" description="Disordered" evidence="1">
    <location>
        <begin position="249"/>
        <end position="269"/>
    </location>
</feature>
<dbReference type="PROSITE" id="PS50053">
    <property type="entry name" value="UBIQUITIN_2"/>
    <property type="match status" value="1"/>
</dbReference>
<protein>
    <recommendedName>
        <fullName evidence="2">Ubiquitin-like domain-containing protein</fullName>
    </recommendedName>
</protein>
<dbReference type="SUPFAM" id="SSF54236">
    <property type="entry name" value="Ubiquitin-like"/>
    <property type="match status" value="1"/>
</dbReference>
<evidence type="ECO:0000313" key="3">
    <source>
        <dbReference type="EMBL" id="KAK8060877.1"/>
    </source>
</evidence>
<proteinExistence type="predicted"/>
<feature type="domain" description="Ubiquitin-like" evidence="2">
    <location>
        <begin position="188"/>
        <end position="235"/>
    </location>
</feature>
<dbReference type="Proteomes" id="UP001446871">
    <property type="component" value="Unassembled WGS sequence"/>
</dbReference>
<comment type="caution">
    <text evidence="3">The sequence shown here is derived from an EMBL/GenBank/DDBJ whole genome shotgun (WGS) entry which is preliminary data.</text>
</comment>
<evidence type="ECO:0000313" key="4">
    <source>
        <dbReference type="Proteomes" id="UP001446871"/>
    </source>
</evidence>
<dbReference type="InterPro" id="IPR029071">
    <property type="entry name" value="Ubiquitin-like_domsf"/>
</dbReference>
<feature type="compositionally biased region" description="Polar residues" evidence="1">
    <location>
        <begin position="65"/>
        <end position="91"/>
    </location>
</feature>
<evidence type="ECO:0000256" key="1">
    <source>
        <dbReference type="SAM" id="MobiDB-lite"/>
    </source>
</evidence>